<feature type="domain" description="Bacterial Ig-like" evidence="2">
    <location>
        <begin position="125"/>
        <end position="205"/>
    </location>
</feature>
<dbReference type="RefSeq" id="WP_189108268.1">
    <property type="nucleotide sequence ID" value="NZ_BMMV01000009.1"/>
</dbReference>
<name>A0ABQ2EAA1_9ACTN</name>
<evidence type="ECO:0000259" key="1">
    <source>
        <dbReference type="Pfam" id="PF07971"/>
    </source>
</evidence>
<reference evidence="4" key="1">
    <citation type="journal article" date="2019" name="Int. J. Syst. Evol. Microbiol.">
        <title>The Global Catalogue of Microorganisms (GCM) 10K type strain sequencing project: providing services to taxonomists for standard genome sequencing and annotation.</title>
        <authorList>
            <consortium name="The Broad Institute Genomics Platform"/>
            <consortium name="The Broad Institute Genome Sequencing Center for Infectious Disease"/>
            <person name="Wu L."/>
            <person name="Ma J."/>
        </authorList>
    </citation>
    <scope>NUCLEOTIDE SEQUENCE [LARGE SCALE GENOMIC DNA]</scope>
    <source>
        <strain evidence="4">CGMCC 4.7275</strain>
    </source>
</reference>
<dbReference type="InterPro" id="IPR013783">
    <property type="entry name" value="Ig-like_fold"/>
</dbReference>
<evidence type="ECO:0000313" key="3">
    <source>
        <dbReference type="EMBL" id="GGJ99433.1"/>
    </source>
</evidence>
<accession>A0ABQ2EAA1</accession>
<gene>
    <name evidence="3" type="ORF">GCM10011583_33660</name>
</gene>
<evidence type="ECO:0000259" key="2">
    <source>
        <dbReference type="Pfam" id="PF16640"/>
    </source>
</evidence>
<dbReference type="Gene3D" id="3.30.2080.10">
    <property type="entry name" value="GH92 mannosidase domain"/>
    <property type="match status" value="1"/>
</dbReference>
<dbReference type="Pfam" id="PF16640">
    <property type="entry name" value="Big_3_5"/>
    <property type="match status" value="1"/>
</dbReference>
<organism evidence="3 4">
    <name type="scientific">Streptomyces camponoticapitis</name>
    <dbReference type="NCBI Taxonomy" id="1616125"/>
    <lineage>
        <taxon>Bacteria</taxon>
        <taxon>Bacillati</taxon>
        <taxon>Actinomycetota</taxon>
        <taxon>Actinomycetes</taxon>
        <taxon>Kitasatosporales</taxon>
        <taxon>Streptomycetaceae</taxon>
        <taxon>Streptomyces</taxon>
    </lineage>
</organism>
<dbReference type="InterPro" id="IPR032109">
    <property type="entry name" value="Big_3_5"/>
</dbReference>
<protein>
    <recommendedName>
        <fullName evidence="5">Htaa domain-containing protein</fullName>
    </recommendedName>
</protein>
<sequence length="208" mass="21888">MRGFFEAQPGSGNYVFSAPMFPKAVITQPDGTRLTLNAPGAKASTIQYIDTLSVAGEKTGRSWISHHDLLSAGTVNFRLTTDGASSTWGRGAENRPPAVPGALEAPAATSAVRLKASDDAQWYGTEDPVRLTAEVTLDPRAEPAGTVVFRSGGQKLAAMPVRAGKAACTLKPDTTVGNRKFTAEYVPAEGERATGSTSDTVVVKVRKH</sequence>
<dbReference type="Gene3D" id="2.60.40.10">
    <property type="entry name" value="Immunoglobulins"/>
    <property type="match status" value="1"/>
</dbReference>
<evidence type="ECO:0008006" key="5">
    <source>
        <dbReference type="Google" id="ProtNLM"/>
    </source>
</evidence>
<dbReference type="InterPro" id="IPR012939">
    <property type="entry name" value="Glyco_hydro_92"/>
</dbReference>
<dbReference type="Proteomes" id="UP000660265">
    <property type="component" value="Unassembled WGS sequence"/>
</dbReference>
<dbReference type="EMBL" id="BMMV01000009">
    <property type="protein sequence ID" value="GGJ99433.1"/>
    <property type="molecule type" value="Genomic_DNA"/>
</dbReference>
<feature type="domain" description="Glycosyl hydrolase family 92" evidence="1">
    <location>
        <begin position="2"/>
        <end position="80"/>
    </location>
</feature>
<comment type="caution">
    <text evidence="3">The sequence shown here is derived from an EMBL/GenBank/DDBJ whole genome shotgun (WGS) entry which is preliminary data.</text>
</comment>
<evidence type="ECO:0000313" key="4">
    <source>
        <dbReference type="Proteomes" id="UP000660265"/>
    </source>
</evidence>
<dbReference type="Pfam" id="PF07971">
    <property type="entry name" value="Glyco_hydro_92"/>
    <property type="match status" value="1"/>
</dbReference>
<keyword evidence="4" id="KW-1185">Reference proteome</keyword>
<proteinExistence type="predicted"/>